<proteinExistence type="inferred from homology"/>
<dbReference type="Pfam" id="PF11307">
    <property type="entry name" value="DUF3109"/>
    <property type="match status" value="1"/>
</dbReference>
<keyword evidence="3" id="KW-1185">Reference proteome</keyword>
<dbReference type="InterPro" id="IPR021458">
    <property type="entry name" value="Rv0495c"/>
</dbReference>
<comment type="similarity">
    <text evidence="1">Belongs to the Rv0495c family.</text>
</comment>
<evidence type="ECO:0000256" key="1">
    <source>
        <dbReference type="ARBA" id="ARBA00093770"/>
    </source>
</evidence>
<dbReference type="Proteomes" id="UP001324270">
    <property type="component" value="Unassembled WGS sequence"/>
</dbReference>
<dbReference type="RefSeq" id="WP_314818360.1">
    <property type="nucleotide sequence ID" value="NZ_CAUVLU010000033.1"/>
</dbReference>
<evidence type="ECO:0000313" key="2">
    <source>
        <dbReference type="EMBL" id="MEB3041334.1"/>
    </source>
</evidence>
<name>A0ABU5YDB3_9FLAO</name>
<comment type="caution">
    <text evidence="2">The sequence shown here is derived from an EMBL/GenBank/DDBJ whole genome shotgun (WGS) entry which is preliminary data.</text>
</comment>
<protein>
    <submittedName>
        <fullName evidence="2">DUF3109 family protein</fullName>
    </submittedName>
</protein>
<dbReference type="EMBL" id="JAYKBV010000019">
    <property type="protein sequence ID" value="MEB3041334.1"/>
    <property type="molecule type" value="Genomic_DNA"/>
</dbReference>
<sequence length="190" mass="21249">MIEINDTLISEEIIEKDFVCNLDACKGACCVEGDAGAPVEQEEVAILERIYPKVAPFLSAAGRQAIEAQGTAIRGIDGEWETPLIGGGECAYVVRDEKGIVLCGIEQAYREGVIDWKKPISCHLYPIRLKQYSSFVAVNYDRWSICKDACVLGRKLQVPIYQFVKEALIRKFGEEWYEQLEAAAKIINNQ</sequence>
<accession>A0ABU5YDB3</accession>
<reference evidence="2 3" key="1">
    <citation type="submission" date="2023-12" db="EMBL/GenBank/DDBJ databases">
        <title>Genomic sequences of Capnocytophaga and Parvimonas strains.</title>
        <authorList>
            <person name="Watt R.M."/>
            <person name="Wang M."/>
            <person name="Yang T."/>
            <person name="Tong W.M."/>
        </authorList>
    </citation>
    <scope>NUCLEOTIDE SEQUENCE [LARGE SCALE GENOMIC DNA]</scope>
    <source>
        <strain evidence="2 3">CCUG 13156</strain>
    </source>
</reference>
<gene>
    <name evidence="2" type="ORF">VJJ49_11630</name>
</gene>
<organism evidence="2 3">
    <name type="scientific">Capnocytophaga gingivalis</name>
    <dbReference type="NCBI Taxonomy" id="1017"/>
    <lineage>
        <taxon>Bacteria</taxon>
        <taxon>Pseudomonadati</taxon>
        <taxon>Bacteroidota</taxon>
        <taxon>Flavobacteriia</taxon>
        <taxon>Flavobacteriales</taxon>
        <taxon>Flavobacteriaceae</taxon>
        <taxon>Capnocytophaga</taxon>
    </lineage>
</organism>
<evidence type="ECO:0000313" key="3">
    <source>
        <dbReference type="Proteomes" id="UP001324270"/>
    </source>
</evidence>